<evidence type="ECO:0000256" key="4">
    <source>
        <dbReference type="ARBA" id="ARBA00022496"/>
    </source>
</evidence>
<evidence type="ECO:0000256" key="3">
    <source>
        <dbReference type="ARBA" id="ARBA00022448"/>
    </source>
</evidence>
<keyword evidence="10" id="KW-0496">Mitochondrion</keyword>
<evidence type="ECO:0000256" key="12">
    <source>
        <dbReference type="PROSITE-ProRule" id="PRU00282"/>
    </source>
</evidence>
<comment type="caution">
    <text evidence="14">The sequence shown here is derived from an EMBL/GenBank/DDBJ whole genome shotgun (WGS) entry which is preliminary data.</text>
</comment>
<protein>
    <submittedName>
        <fullName evidence="14">Solute carrier family 25 (Mitochondrial iron transporter), member 28/37</fullName>
    </submittedName>
</protein>
<evidence type="ECO:0000256" key="10">
    <source>
        <dbReference type="ARBA" id="ARBA00023128"/>
    </source>
</evidence>
<sequence length="318" mass="35440">MDDQDLYESLPPTSTSVDHMVAGAAAGILEHSVMYPVDCVKTRMQCLIPDPKADYRSIADAFYKIVRYEGVRNTVRGVSAVIGGAGPAHALYFACYEKMKKIISGGHQGNHFAHGTAGLVSTLLHDMVMNPAEVVKQRMQMFDSPYKSCSNCIKVIYKEEGVMAFYRSFTTQLTMNIPFQCIHFMTYEVMQDIMNKNRGYDPSSHMISGAIAGAAAAVATMPLDVCKTLLNTQECCSRSRVSYVNGMTSAFRLVYEYQGLQGYFKGVQARVIFQMPATGISWSVYELFKYLLTQRQNMEDKYPRVNGLTVKAVESSEV</sequence>
<keyword evidence="8" id="KW-0408">Iron</keyword>
<dbReference type="GO" id="GO:0005743">
    <property type="term" value="C:mitochondrial inner membrane"/>
    <property type="evidence" value="ECO:0007669"/>
    <property type="project" value="UniProtKB-SubCell"/>
</dbReference>
<dbReference type="GO" id="GO:0015093">
    <property type="term" value="F:ferrous iron transmembrane transporter activity"/>
    <property type="evidence" value="ECO:0007669"/>
    <property type="project" value="TreeGrafter"/>
</dbReference>
<evidence type="ECO:0000313" key="14">
    <source>
        <dbReference type="EMBL" id="VDH93759.1"/>
    </source>
</evidence>
<keyword evidence="3 13" id="KW-0813">Transport</keyword>
<feature type="repeat" description="Solcar" evidence="12">
    <location>
        <begin position="200"/>
        <end position="291"/>
    </location>
</feature>
<dbReference type="Gene3D" id="1.50.40.10">
    <property type="entry name" value="Mitochondrial carrier domain"/>
    <property type="match status" value="2"/>
</dbReference>
<evidence type="ECO:0000256" key="11">
    <source>
        <dbReference type="ARBA" id="ARBA00023136"/>
    </source>
</evidence>
<dbReference type="SUPFAM" id="SSF103506">
    <property type="entry name" value="Mitochondrial carrier"/>
    <property type="match status" value="1"/>
</dbReference>
<keyword evidence="15" id="KW-1185">Reference proteome</keyword>
<evidence type="ECO:0000256" key="8">
    <source>
        <dbReference type="ARBA" id="ARBA00023004"/>
    </source>
</evidence>
<accession>A0A8B6BR19</accession>
<evidence type="ECO:0000256" key="13">
    <source>
        <dbReference type="RuleBase" id="RU000488"/>
    </source>
</evidence>
<gene>
    <name evidence="14" type="ORF">MGAL_10B018624</name>
</gene>
<dbReference type="InterPro" id="IPR018108">
    <property type="entry name" value="MCP_transmembrane"/>
</dbReference>
<dbReference type="EMBL" id="UYJE01000507">
    <property type="protein sequence ID" value="VDH93759.1"/>
    <property type="molecule type" value="Genomic_DNA"/>
</dbReference>
<dbReference type="InterPro" id="IPR023395">
    <property type="entry name" value="MCP_dom_sf"/>
</dbReference>
<dbReference type="PROSITE" id="PS50920">
    <property type="entry name" value="SOLCAR"/>
    <property type="match status" value="3"/>
</dbReference>
<evidence type="ECO:0000313" key="15">
    <source>
        <dbReference type="Proteomes" id="UP000596742"/>
    </source>
</evidence>
<feature type="repeat" description="Solcar" evidence="12">
    <location>
        <begin position="109"/>
        <end position="193"/>
    </location>
</feature>
<dbReference type="GO" id="GO:0048250">
    <property type="term" value="P:iron import into the mitochondrion"/>
    <property type="evidence" value="ECO:0007669"/>
    <property type="project" value="TreeGrafter"/>
</dbReference>
<name>A0A8B6BR19_MYTGA</name>
<comment type="subcellular location">
    <subcellularLocation>
        <location evidence="1">Mitochondrion inner membrane</location>
        <topology evidence="1">Multi-pass membrane protein</topology>
    </subcellularLocation>
</comment>
<keyword evidence="9" id="KW-0406">Ion transport</keyword>
<keyword evidence="4" id="KW-0410">Iron transport</keyword>
<keyword evidence="5 12" id="KW-0812">Transmembrane</keyword>
<dbReference type="PANTHER" id="PTHR45758">
    <property type="entry name" value="MITOFERRIN-1-RELATED"/>
    <property type="match status" value="1"/>
</dbReference>
<evidence type="ECO:0000256" key="2">
    <source>
        <dbReference type="ARBA" id="ARBA00006375"/>
    </source>
</evidence>
<dbReference type="AlphaFoldDB" id="A0A8B6BR19"/>
<dbReference type="PANTHER" id="PTHR45758:SF20">
    <property type="entry name" value="MITOFERRIN-2"/>
    <property type="match status" value="1"/>
</dbReference>
<keyword evidence="11 12" id="KW-0472">Membrane</keyword>
<proteinExistence type="inferred from homology"/>
<comment type="similarity">
    <text evidence="2 13">Belongs to the mitochondrial carrier (TC 2.A.29) family.</text>
</comment>
<evidence type="ECO:0000256" key="9">
    <source>
        <dbReference type="ARBA" id="ARBA00023065"/>
    </source>
</evidence>
<keyword evidence="6" id="KW-0999">Mitochondrion inner membrane</keyword>
<evidence type="ECO:0000256" key="7">
    <source>
        <dbReference type="ARBA" id="ARBA00022989"/>
    </source>
</evidence>
<evidence type="ECO:0000256" key="5">
    <source>
        <dbReference type="ARBA" id="ARBA00022692"/>
    </source>
</evidence>
<evidence type="ECO:0000256" key="6">
    <source>
        <dbReference type="ARBA" id="ARBA00022792"/>
    </source>
</evidence>
<dbReference type="Pfam" id="PF00153">
    <property type="entry name" value="Mito_carr"/>
    <property type="match status" value="3"/>
</dbReference>
<dbReference type="OrthoDB" id="43906at2759"/>
<reference evidence="14" key="1">
    <citation type="submission" date="2018-11" db="EMBL/GenBank/DDBJ databases">
        <authorList>
            <person name="Alioto T."/>
            <person name="Alioto T."/>
        </authorList>
    </citation>
    <scope>NUCLEOTIDE SEQUENCE</scope>
</reference>
<dbReference type="FunFam" id="1.50.40.10:FF:000029">
    <property type="entry name" value="Solute carrier family 25 member 28"/>
    <property type="match status" value="1"/>
</dbReference>
<dbReference type="Proteomes" id="UP000596742">
    <property type="component" value="Unassembled WGS sequence"/>
</dbReference>
<feature type="repeat" description="Solcar" evidence="12">
    <location>
        <begin position="14"/>
        <end position="102"/>
    </location>
</feature>
<organism evidence="14 15">
    <name type="scientific">Mytilus galloprovincialis</name>
    <name type="common">Mediterranean mussel</name>
    <dbReference type="NCBI Taxonomy" id="29158"/>
    <lineage>
        <taxon>Eukaryota</taxon>
        <taxon>Metazoa</taxon>
        <taxon>Spiralia</taxon>
        <taxon>Lophotrochozoa</taxon>
        <taxon>Mollusca</taxon>
        <taxon>Bivalvia</taxon>
        <taxon>Autobranchia</taxon>
        <taxon>Pteriomorphia</taxon>
        <taxon>Mytilida</taxon>
        <taxon>Mytiloidea</taxon>
        <taxon>Mytilidae</taxon>
        <taxon>Mytilinae</taxon>
        <taxon>Mytilus</taxon>
    </lineage>
</organism>
<keyword evidence="7" id="KW-1133">Transmembrane helix</keyword>
<evidence type="ECO:0000256" key="1">
    <source>
        <dbReference type="ARBA" id="ARBA00004448"/>
    </source>
</evidence>